<gene>
    <name evidence="1" type="ORF">H8B17_11805</name>
</gene>
<proteinExistence type="predicted"/>
<reference evidence="1 2" key="1">
    <citation type="submission" date="2020-08" db="EMBL/GenBank/DDBJ databases">
        <title>Sphingobacterium sp. DN00404 isolated from aquaculture water.</title>
        <authorList>
            <person name="Zhang M."/>
        </authorList>
    </citation>
    <scope>NUCLEOTIDE SEQUENCE [LARGE SCALE GENOMIC DNA]</scope>
    <source>
        <strain evidence="1 2">KCTC 32294</strain>
    </source>
</reference>
<comment type="caution">
    <text evidence="1">The sequence shown here is derived from an EMBL/GenBank/DDBJ whole genome shotgun (WGS) entry which is preliminary data.</text>
</comment>
<dbReference type="PANTHER" id="PTHR36849">
    <property type="entry name" value="CYTOPLASMIC PROTEIN-RELATED"/>
    <property type="match status" value="1"/>
</dbReference>
<dbReference type="EMBL" id="JACNYK010000002">
    <property type="protein sequence ID" value="MBD1426270.1"/>
    <property type="molecule type" value="Genomic_DNA"/>
</dbReference>
<accession>A0ABR7Y4N8</accession>
<name>A0ABR7Y4N8_9SPHI</name>
<dbReference type="RefSeq" id="WP_190309357.1">
    <property type="nucleotide sequence ID" value="NZ_JACNYK010000002.1"/>
</dbReference>
<keyword evidence="2" id="KW-1185">Reference proteome</keyword>
<dbReference type="Proteomes" id="UP000606494">
    <property type="component" value="Unassembled WGS sequence"/>
</dbReference>
<dbReference type="InterPro" id="IPR052552">
    <property type="entry name" value="YeaO-like"/>
</dbReference>
<sequence>MKIKRIYEKPTSSDGYRILIDRVWPRGVSKEEAKLDEWNKDIAPSTALRKWFGHRPELFDEFSVRYQEELHNKIEELKRIKEIAKKQKLTLLYGAKNEQINHAVILEEVLKRTK</sequence>
<evidence type="ECO:0000313" key="2">
    <source>
        <dbReference type="Proteomes" id="UP000606494"/>
    </source>
</evidence>
<organism evidence="1 2">
    <name type="scientific">Sphingobacterium arenae</name>
    <dbReference type="NCBI Taxonomy" id="1280598"/>
    <lineage>
        <taxon>Bacteria</taxon>
        <taxon>Pseudomonadati</taxon>
        <taxon>Bacteroidota</taxon>
        <taxon>Sphingobacteriia</taxon>
        <taxon>Sphingobacteriales</taxon>
        <taxon>Sphingobacteriaceae</taxon>
        <taxon>Sphingobacterium</taxon>
    </lineage>
</organism>
<evidence type="ECO:0000313" key="1">
    <source>
        <dbReference type="EMBL" id="MBD1426270.1"/>
    </source>
</evidence>
<dbReference type="Pfam" id="PF22752">
    <property type="entry name" value="DUF488-N3i"/>
    <property type="match status" value="1"/>
</dbReference>
<dbReference type="PANTHER" id="PTHR36849:SF1">
    <property type="entry name" value="CYTOPLASMIC PROTEIN"/>
    <property type="match status" value="1"/>
</dbReference>
<protein>
    <submittedName>
        <fullName evidence="1">DUF488 domain-containing protein</fullName>
    </submittedName>
</protein>